<dbReference type="GO" id="GO:0005743">
    <property type="term" value="C:mitochondrial inner membrane"/>
    <property type="evidence" value="ECO:0007669"/>
    <property type="project" value="UniProtKB-SubCell"/>
</dbReference>
<evidence type="ECO:0000259" key="13">
    <source>
        <dbReference type="SMART" id="SM00563"/>
    </source>
</evidence>
<dbReference type="PANTHER" id="PTHR12497">
    <property type="entry name" value="TAZ PROTEIN TAFAZZIN"/>
    <property type="match status" value="1"/>
</dbReference>
<evidence type="ECO:0000256" key="4">
    <source>
        <dbReference type="ARBA" id="ARBA00022787"/>
    </source>
</evidence>
<reference evidence="15" key="1">
    <citation type="journal article" date="2013" name="Nature">
        <title>Pan genome of the phytoplankton Emiliania underpins its global distribution.</title>
        <authorList>
            <person name="Read B.A."/>
            <person name="Kegel J."/>
            <person name="Klute M.J."/>
            <person name="Kuo A."/>
            <person name="Lefebvre S.C."/>
            <person name="Maumus F."/>
            <person name="Mayer C."/>
            <person name="Miller J."/>
            <person name="Monier A."/>
            <person name="Salamov A."/>
            <person name="Young J."/>
            <person name="Aguilar M."/>
            <person name="Claverie J.M."/>
            <person name="Frickenhaus S."/>
            <person name="Gonzalez K."/>
            <person name="Herman E.K."/>
            <person name="Lin Y.C."/>
            <person name="Napier J."/>
            <person name="Ogata H."/>
            <person name="Sarno A.F."/>
            <person name="Shmutz J."/>
            <person name="Schroeder D."/>
            <person name="de Vargas C."/>
            <person name="Verret F."/>
            <person name="von Dassow P."/>
            <person name="Valentin K."/>
            <person name="Van de Peer Y."/>
            <person name="Wheeler G."/>
            <person name="Dacks J.B."/>
            <person name="Delwiche C.F."/>
            <person name="Dyhrman S.T."/>
            <person name="Glockner G."/>
            <person name="John U."/>
            <person name="Richards T."/>
            <person name="Worden A.Z."/>
            <person name="Zhang X."/>
            <person name="Grigoriev I.V."/>
            <person name="Allen A.E."/>
            <person name="Bidle K."/>
            <person name="Borodovsky M."/>
            <person name="Bowler C."/>
            <person name="Brownlee C."/>
            <person name="Cock J.M."/>
            <person name="Elias M."/>
            <person name="Gladyshev V.N."/>
            <person name="Groth M."/>
            <person name="Guda C."/>
            <person name="Hadaegh A."/>
            <person name="Iglesias-Rodriguez M.D."/>
            <person name="Jenkins J."/>
            <person name="Jones B.M."/>
            <person name="Lawson T."/>
            <person name="Leese F."/>
            <person name="Lindquist E."/>
            <person name="Lobanov A."/>
            <person name="Lomsadze A."/>
            <person name="Malik S.B."/>
            <person name="Marsh M.E."/>
            <person name="Mackinder L."/>
            <person name="Mock T."/>
            <person name="Mueller-Roeber B."/>
            <person name="Pagarete A."/>
            <person name="Parker M."/>
            <person name="Probert I."/>
            <person name="Quesneville H."/>
            <person name="Raines C."/>
            <person name="Rensing S.A."/>
            <person name="Riano-Pachon D.M."/>
            <person name="Richier S."/>
            <person name="Rokitta S."/>
            <person name="Shiraiwa Y."/>
            <person name="Soanes D.M."/>
            <person name="van der Giezen M."/>
            <person name="Wahlund T.M."/>
            <person name="Williams B."/>
            <person name="Wilson W."/>
            <person name="Wolfe G."/>
            <person name="Wurch L.L."/>
        </authorList>
    </citation>
    <scope>NUCLEOTIDE SEQUENCE</scope>
</reference>
<dbReference type="InterPro" id="IPR002123">
    <property type="entry name" value="Plipid/glycerol_acylTrfase"/>
</dbReference>
<reference evidence="14" key="2">
    <citation type="submission" date="2024-10" db="UniProtKB">
        <authorList>
            <consortium name="EnsemblProtists"/>
        </authorList>
    </citation>
    <scope>IDENTIFICATION</scope>
</reference>
<dbReference type="KEGG" id="ehx:EMIHUDRAFT_218380"/>
<protein>
    <recommendedName>
        <fullName evidence="12">Tafazzin family protein</fullName>
    </recommendedName>
</protein>
<evidence type="ECO:0000256" key="8">
    <source>
        <dbReference type="ARBA" id="ARBA00023136"/>
    </source>
</evidence>
<evidence type="ECO:0000256" key="7">
    <source>
        <dbReference type="ARBA" id="ARBA00023128"/>
    </source>
</evidence>
<dbReference type="CDD" id="cd07989">
    <property type="entry name" value="LPLAT_AGPAT-like"/>
    <property type="match status" value="1"/>
</dbReference>
<dbReference type="PANTHER" id="PTHR12497:SF0">
    <property type="entry name" value="TAFAZZIN"/>
    <property type="match status" value="1"/>
</dbReference>
<comment type="similarity">
    <text evidence="2 12">Belongs to the taffazin family.</text>
</comment>
<evidence type="ECO:0000256" key="10">
    <source>
        <dbReference type="ARBA" id="ARBA00024323"/>
    </source>
</evidence>
<evidence type="ECO:0000256" key="6">
    <source>
        <dbReference type="ARBA" id="ARBA00023098"/>
    </source>
</evidence>
<evidence type="ECO:0000256" key="12">
    <source>
        <dbReference type="RuleBase" id="RU365062"/>
    </source>
</evidence>
<dbReference type="GO" id="GO:0008374">
    <property type="term" value="F:O-acyltransferase activity"/>
    <property type="evidence" value="ECO:0007669"/>
    <property type="project" value="TreeGrafter"/>
</dbReference>
<feature type="domain" description="Phospholipid/glycerol acyltransferase" evidence="13">
    <location>
        <begin position="145"/>
        <end position="274"/>
    </location>
</feature>
<evidence type="ECO:0000313" key="14">
    <source>
        <dbReference type="EnsemblProtists" id="EOD07454"/>
    </source>
</evidence>
<accession>A0A0D3I869</accession>
<evidence type="ECO:0000256" key="11">
    <source>
        <dbReference type="ARBA" id="ARBA00047906"/>
    </source>
</evidence>
<dbReference type="PRINTS" id="PR00979">
    <property type="entry name" value="TAFAZZIN"/>
</dbReference>
<dbReference type="GeneID" id="17253604"/>
<dbReference type="RefSeq" id="XP_005759883.1">
    <property type="nucleotide sequence ID" value="XM_005759826.1"/>
</dbReference>
<proteinExistence type="inferred from homology"/>
<dbReference type="eggNOG" id="KOG2847">
    <property type="taxonomic scope" value="Eukaryota"/>
</dbReference>
<dbReference type="Pfam" id="PF01553">
    <property type="entry name" value="Acyltransferase"/>
    <property type="match status" value="1"/>
</dbReference>
<dbReference type="SMART" id="SM00563">
    <property type="entry name" value="PlsC"/>
    <property type="match status" value="1"/>
</dbReference>
<evidence type="ECO:0000313" key="15">
    <source>
        <dbReference type="Proteomes" id="UP000013827"/>
    </source>
</evidence>
<keyword evidence="7" id="KW-0496">Mitochondrion</keyword>
<comment type="subcellular location">
    <subcellularLocation>
        <location evidence="1">Mitochondrion inner membrane</location>
        <topology evidence="1">Peripheral membrane protein</topology>
        <orientation evidence="1">Intermembrane side</orientation>
    </subcellularLocation>
    <subcellularLocation>
        <location evidence="10">Mitochondrion outer membrane</location>
        <topology evidence="10">Peripheral membrane protein</topology>
        <orientation evidence="10">Intermembrane side</orientation>
    </subcellularLocation>
</comment>
<dbReference type="STRING" id="2903.R1DFD4"/>
<keyword evidence="5" id="KW-0999">Mitochondrion inner membrane</keyword>
<sequence>MDHHAAEDIYHLRENLDFFQTPLDAALRVVEMRGDYQLPTGWRWDSECVNRFEELLSWAEERAAANGITLPYQQPGFKPESVMPPLAEPEGEEELSFMDSETRQSVTIGTVGPVCRLFVRGANHLHVHDGHHLERSLARPAGTGLLSVCNHIATIDDPHLLAAVVPARLLLRGAAEMRWAVCGHDVCFREGSMLKKWAEASKALPIVRGAGIWQKELDTIIAKLQQGDWVHYFPEGKIRQDGRIHPFRRGVGRLVASVEEPQRLQVLPFYHVGLDRVQPTTPGSTSILSRPQLGTHIHVIFGEPVDLSHLLQLRGEPPFDQQPTLLYEVIAHTLEEEVRALRTELHRRLGGELGAVPPEGGDFG</sequence>
<keyword evidence="15" id="KW-1185">Reference proteome</keyword>
<dbReference type="Proteomes" id="UP000013827">
    <property type="component" value="Unassembled WGS sequence"/>
</dbReference>
<keyword evidence="8" id="KW-0472">Membrane</keyword>
<organism evidence="14 15">
    <name type="scientific">Emiliania huxleyi (strain CCMP1516)</name>
    <dbReference type="NCBI Taxonomy" id="280463"/>
    <lineage>
        <taxon>Eukaryota</taxon>
        <taxon>Haptista</taxon>
        <taxon>Haptophyta</taxon>
        <taxon>Prymnesiophyceae</taxon>
        <taxon>Isochrysidales</taxon>
        <taxon>Noelaerhabdaceae</taxon>
        <taxon>Emiliania</taxon>
    </lineage>
</organism>
<evidence type="ECO:0000256" key="1">
    <source>
        <dbReference type="ARBA" id="ARBA00004137"/>
    </source>
</evidence>
<evidence type="ECO:0000256" key="9">
    <source>
        <dbReference type="ARBA" id="ARBA00023315"/>
    </source>
</evidence>
<dbReference type="HOGENOM" id="CLU_812423_0_0_1"/>
<dbReference type="EnsemblProtists" id="EOD07454">
    <property type="protein sequence ID" value="EOD07454"/>
    <property type="gene ID" value="EMIHUDRAFT_218380"/>
</dbReference>
<dbReference type="GO" id="GO:0005741">
    <property type="term" value="C:mitochondrial outer membrane"/>
    <property type="evidence" value="ECO:0007669"/>
    <property type="project" value="UniProtKB-SubCell"/>
</dbReference>
<evidence type="ECO:0000256" key="2">
    <source>
        <dbReference type="ARBA" id="ARBA00010524"/>
    </source>
</evidence>
<keyword evidence="4" id="KW-1000">Mitochondrion outer membrane</keyword>
<dbReference type="PaxDb" id="2903-EOD07454"/>
<evidence type="ECO:0000256" key="5">
    <source>
        <dbReference type="ARBA" id="ARBA00022792"/>
    </source>
</evidence>
<evidence type="ECO:0000256" key="3">
    <source>
        <dbReference type="ARBA" id="ARBA00022679"/>
    </source>
</evidence>
<comment type="catalytic activity">
    <reaction evidence="11">
        <text>1'-[1,2-diacyl-sn-glycero-3-phospho],3'-[1-acyl-sn-glycero-3-phospho]-glycerol + a 1,2-diacyl-sn-glycero-3-phosphocholine = a cardiolipin + a 1-acyl-sn-glycero-3-phosphocholine</text>
        <dbReference type="Rhea" id="RHEA:33731"/>
        <dbReference type="ChEBI" id="CHEBI:57643"/>
        <dbReference type="ChEBI" id="CHEBI:58168"/>
        <dbReference type="ChEBI" id="CHEBI:62237"/>
        <dbReference type="ChEBI" id="CHEBI:64743"/>
    </reaction>
    <physiologicalReaction direction="left-to-right" evidence="11">
        <dbReference type="Rhea" id="RHEA:33732"/>
    </physiologicalReaction>
    <physiologicalReaction direction="right-to-left" evidence="11">
        <dbReference type="Rhea" id="RHEA:33733"/>
    </physiologicalReaction>
</comment>
<dbReference type="InterPro" id="IPR000872">
    <property type="entry name" value="Tafazzin"/>
</dbReference>
<keyword evidence="9" id="KW-0012">Acyltransferase</keyword>
<name>A0A0D3I869_EMIH1</name>
<dbReference type="GO" id="GO:0006644">
    <property type="term" value="P:phospholipid metabolic process"/>
    <property type="evidence" value="ECO:0007669"/>
    <property type="project" value="InterPro"/>
</dbReference>
<keyword evidence="6" id="KW-0443">Lipid metabolism</keyword>
<dbReference type="SUPFAM" id="SSF69593">
    <property type="entry name" value="Glycerol-3-phosphate (1)-acyltransferase"/>
    <property type="match status" value="1"/>
</dbReference>
<dbReference type="AlphaFoldDB" id="A0A0D3I869"/>
<keyword evidence="3" id="KW-0808">Transferase</keyword>